<dbReference type="PROSITE" id="PS51782">
    <property type="entry name" value="LYSM"/>
    <property type="match status" value="1"/>
</dbReference>
<comment type="caution">
    <text evidence="3">The sequence shown here is derived from an EMBL/GenBank/DDBJ whole genome shotgun (WGS) entry which is preliminary data.</text>
</comment>
<reference evidence="3 4" key="1">
    <citation type="submission" date="2019-03" db="EMBL/GenBank/DDBJ databases">
        <title>Ramlibacter henchirensis DSM 14656, whole genome shotgun sequence.</title>
        <authorList>
            <person name="Zhang X."/>
            <person name="Feng G."/>
            <person name="Zhu H."/>
        </authorList>
    </citation>
    <scope>NUCLEOTIDE SEQUENCE [LARGE SCALE GENOMIC DNA]</scope>
    <source>
        <strain evidence="3 4">DSM 14656</strain>
    </source>
</reference>
<dbReference type="EMBL" id="SMLM01000001">
    <property type="protein sequence ID" value="TFZ06867.1"/>
    <property type="molecule type" value="Genomic_DNA"/>
</dbReference>
<dbReference type="SMART" id="SM00257">
    <property type="entry name" value="LysM"/>
    <property type="match status" value="1"/>
</dbReference>
<dbReference type="RefSeq" id="WP_135262954.1">
    <property type="nucleotide sequence ID" value="NZ_SMLM01000001.1"/>
</dbReference>
<evidence type="ECO:0000259" key="2">
    <source>
        <dbReference type="PROSITE" id="PS51782"/>
    </source>
</evidence>
<feature type="signal peptide" evidence="1">
    <location>
        <begin position="1"/>
        <end position="34"/>
    </location>
</feature>
<evidence type="ECO:0000313" key="3">
    <source>
        <dbReference type="EMBL" id="TFZ06867.1"/>
    </source>
</evidence>
<dbReference type="Pfam" id="PF01476">
    <property type="entry name" value="LysM"/>
    <property type="match status" value="1"/>
</dbReference>
<keyword evidence="4" id="KW-1185">Reference proteome</keyword>
<dbReference type="InterPro" id="IPR018392">
    <property type="entry name" value="LysM"/>
</dbReference>
<name>A0A4Z0C548_9BURK</name>
<dbReference type="PANTHER" id="PTHR34700">
    <property type="entry name" value="POTASSIUM BINDING PROTEIN KBP"/>
    <property type="match status" value="1"/>
</dbReference>
<feature type="domain" description="LysM" evidence="2">
    <location>
        <begin position="64"/>
        <end position="113"/>
    </location>
</feature>
<evidence type="ECO:0000313" key="4">
    <source>
        <dbReference type="Proteomes" id="UP000298180"/>
    </source>
</evidence>
<dbReference type="PANTHER" id="PTHR34700:SF4">
    <property type="entry name" value="PHAGE-LIKE ELEMENT PBSX PROTEIN XKDP"/>
    <property type="match status" value="1"/>
</dbReference>
<sequence>MMAQREAVSGRPPFAMCAAAVLAAAVLTALPATAQPVTPAQRSTADQVAQSGVPLSEIAPNAPDTYTVKLGDTLWAISRMYLLSPWRWPELWGMNMHEVNNPHRIYPGQVLVLEKTGDRARLRVQQAQGDVPTETIRVSPRVRIQSLADTSLPTLQPHLIEPFLAEPVILEGGVLERAPRIVAAPDNRVLITRGDRIYARGSESALAARATGPSEEFRVFRSATPLRHPITKAVLGYEAQYLGKAVLVRGEGTESVLTSGGEGRVTAVPATLDVVSARSEMRVGDRLLPEPGRQLVSYTPRAPQGPVEGAMVVSMYGDAVALAGQNQVVVINKGTADGLQAGHILAIEKAGTSLVDRSQPGERTQIKLPNERNGLMMVFRPFERLSYALILETNEGVKVGDRVISPR</sequence>
<dbReference type="AlphaFoldDB" id="A0A4Z0C548"/>
<dbReference type="OrthoDB" id="9765158at2"/>
<accession>A0A4Z0C548</accession>
<dbReference type="SUPFAM" id="SSF54106">
    <property type="entry name" value="LysM domain"/>
    <property type="match status" value="1"/>
</dbReference>
<evidence type="ECO:0000256" key="1">
    <source>
        <dbReference type="SAM" id="SignalP"/>
    </source>
</evidence>
<protein>
    <submittedName>
        <fullName evidence="3">LysM peptidoglycan-binding domain-containing protein</fullName>
    </submittedName>
</protein>
<dbReference type="Proteomes" id="UP000298180">
    <property type="component" value="Unassembled WGS sequence"/>
</dbReference>
<dbReference type="CDD" id="cd00118">
    <property type="entry name" value="LysM"/>
    <property type="match status" value="1"/>
</dbReference>
<proteinExistence type="predicted"/>
<dbReference type="Gene3D" id="3.10.350.10">
    <property type="entry name" value="LysM domain"/>
    <property type="match status" value="1"/>
</dbReference>
<dbReference type="InterPro" id="IPR052196">
    <property type="entry name" value="Bact_Kbp"/>
</dbReference>
<feature type="chain" id="PRO_5021438616" evidence="1">
    <location>
        <begin position="35"/>
        <end position="407"/>
    </location>
</feature>
<gene>
    <name evidence="3" type="ORF">EZ313_09675</name>
</gene>
<organism evidence="3 4">
    <name type="scientific">Ramlibacter henchirensis</name>
    <dbReference type="NCBI Taxonomy" id="204072"/>
    <lineage>
        <taxon>Bacteria</taxon>
        <taxon>Pseudomonadati</taxon>
        <taxon>Pseudomonadota</taxon>
        <taxon>Betaproteobacteria</taxon>
        <taxon>Burkholderiales</taxon>
        <taxon>Comamonadaceae</taxon>
        <taxon>Ramlibacter</taxon>
    </lineage>
</organism>
<keyword evidence="1" id="KW-0732">Signal</keyword>
<dbReference type="InterPro" id="IPR036779">
    <property type="entry name" value="LysM_dom_sf"/>
</dbReference>